<name>A0ABX8NRZ3_9PSED</name>
<dbReference type="EMBL" id="CP077077">
    <property type="protein sequence ID" value="QXH58833.1"/>
    <property type="molecule type" value="Genomic_DNA"/>
</dbReference>
<gene>
    <name evidence="1" type="ORF">KSS90_11680</name>
</gene>
<sequence>MGRRGWTKESLEAVIENPSKTVTEKGWIYFSCSNFDLFRRACLAVT</sequence>
<accession>A0ABX8NRZ3</accession>
<reference evidence="1 2" key="1">
    <citation type="journal article" date="2021" name="Microorganisms">
        <title>The Ever-Expanding Pseudomonas Genus: Description of 43 New Species and Partition of the Pseudomonas putida Group.</title>
        <authorList>
            <person name="Girard L."/>
            <person name="Lood C."/>
            <person name="Hofte M."/>
            <person name="Vandamme P."/>
            <person name="Rokni-Zadeh H."/>
            <person name="van Noort V."/>
            <person name="Lavigne R."/>
            <person name="De Mot R."/>
        </authorList>
    </citation>
    <scope>NUCLEOTIDE SEQUENCE [LARGE SCALE GENOMIC DNA]</scope>
    <source>
        <strain evidence="1 2">COW77</strain>
    </source>
</reference>
<organism evidence="1 2">
    <name type="scientific">Pseudomonas maumuensis</name>
    <dbReference type="NCBI Taxonomy" id="2842354"/>
    <lineage>
        <taxon>Bacteria</taxon>
        <taxon>Pseudomonadati</taxon>
        <taxon>Pseudomonadota</taxon>
        <taxon>Gammaproteobacteria</taxon>
        <taxon>Pseudomonadales</taxon>
        <taxon>Pseudomonadaceae</taxon>
        <taxon>Pseudomonas</taxon>
    </lineage>
</organism>
<protein>
    <submittedName>
        <fullName evidence="1">Uncharacterized protein</fullName>
    </submittedName>
</protein>
<proteinExistence type="predicted"/>
<dbReference type="Proteomes" id="UP000824010">
    <property type="component" value="Chromosome"/>
</dbReference>
<evidence type="ECO:0000313" key="1">
    <source>
        <dbReference type="EMBL" id="QXH58833.1"/>
    </source>
</evidence>
<evidence type="ECO:0000313" key="2">
    <source>
        <dbReference type="Proteomes" id="UP000824010"/>
    </source>
</evidence>
<keyword evidence="2" id="KW-1185">Reference proteome</keyword>